<evidence type="ECO:0000256" key="1">
    <source>
        <dbReference type="ARBA" id="ARBA00010282"/>
    </source>
</evidence>
<comment type="similarity">
    <text evidence="1">Belongs to the SufE family.</text>
</comment>
<dbReference type="Proteomes" id="UP000031671">
    <property type="component" value="Unassembled WGS sequence"/>
</dbReference>
<dbReference type="Pfam" id="PF02657">
    <property type="entry name" value="SufE"/>
    <property type="match status" value="1"/>
</dbReference>
<protein>
    <submittedName>
        <fullName evidence="3">Cysteine desulfurase csdA-csdE</fullName>
    </submittedName>
</protein>
<evidence type="ECO:0000259" key="2">
    <source>
        <dbReference type="Pfam" id="PF02657"/>
    </source>
</evidence>
<sequence>MSELTQFFENNPYGNQLSESDIVSKMQTLSGWEQRYRQVIQWGKKLPSLDEALRNEQVTVAGCESQVWLLGELVEDKWQFAADSDARIVRGLIAIALAALNNKTAQEIQGFDIDGYFESLGLIEHLSPSRGNGLKAIVDQIKGMV</sequence>
<proteinExistence type="inferred from homology"/>
<evidence type="ECO:0000313" key="3">
    <source>
        <dbReference type="EMBL" id="GAM54544.1"/>
    </source>
</evidence>
<organism evidence="3 4">
    <name type="scientific">Vibrio ishigakensis</name>
    <dbReference type="NCBI Taxonomy" id="1481914"/>
    <lineage>
        <taxon>Bacteria</taxon>
        <taxon>Pseudomonadati</taxon>
        <taxon>Pseudomonadota</taxon>
        <taxon>Gammaproteobacteria</taxon>
        <taxon>Vibrionales</taxon>
        <taxon>Vibrionaceae</taxon>
        <taxon>Vibrio</taxon>
    </lineage>
</organism>
<gene>
    <name evidence="3" type="ORF">JCM19231_5508</name>
</gene>
<dbReference type="AlphaFoldDB" id="A0A0B8NUW9"/>
<reference evidence="3 4" key="2">
    <citation type="submission" date="2015-01" db="EMBL/GenBank/DDBJ databases">
        <authorList>
            <consortium name="NBRP consortium"/>
            <person name="Sawabe T."/>
            <person name="Meirelles P."/>
            <person name="Feng G."/>
            <person name="Sayaka M."/>
            <person name="Hattori M."/>
            <person name="Ohkuma M."/>
        </authorList>
    </citation>
    <scope>NUCLEOTIDE SEQUENCE [LARGE SCALE GENOMIC DNA]</scope>
    <source>
        <strain evidence="4">JCM 19231</strain>
    </source>
</reference>
<evidence type="ECO:0000313" key="4">
    <source>
        <dbReference type="Proteomes" id="UP000031671"/>
    </source>
</evidence>
<dbReference type="RefSeq" id="WP_261834909.1">
    <property type="nucleotide sequence ID" value="NZ_AP024881.1"/>
</dbReference>
<comment type="caution">
    <text evidence="3">The sequence shown here is derived from an EMBL/GenBank/DDBJ whole genome shotgun (WGS) entry which is preliminary data.</text>
</comment>
<dbReference type="SUPFAM" id="SSF82649">
    <property type="entry name" value="SufE/NifU"/>
    <property type="match status" value="1"/>
</dbReference>
<dbReference type="PANTHER" id="PTHR43597">
    <property type="entry name" value="SULFUR ACCEPTOR PROTEIN CSDE"/>
    <property type="match status" value="1"/>
</dbReference>
<reference evidence="3 4" key="1">
    <citation type="submission" date="2015-01" db="EMBL/GenBank/DDBJ databases">
        <title>Vibrio sp. C1 JCM 19231 whole genome shotgun sequence.</title>
        <authorList>
            <person name="Sawabe T."/>
            <person name="Meirelles P."/>
            <person name="Feng G."/>
            <person name="Sayaka M."/>
            <person name="Hattori M."/>
            <person name="Ohkuma M."/>
        </authorList>
    </citation>
    <scope>NUCLEOTIDE SEQUENCE [LARGE SCALE GENOMIC DNA]</scope>
    <source>
        <strain evidence="4">JCM 19231</strain>
    </source>
</reference>
<dbReference type="InterPro" id="IPR003808">
    <property type="entry name" value="Fe-S_metab-assoc_dom"/>
</dbReference>
<name>A0A0B8NUW9_9VIBR</name>
<dbReference type="EMBL" id="BBRZ01000005">
    <property type="protein sequence ID" value="GAM54544.1"/>
    <property type="molecule type" value="Genomic_DNA"/>
</dbReference>
<dbReference type="Gene3D" id="3.90.1010.10">
    <property type="match status" value="1"/>
</dbReference>
<feature type="domain" description="Fe-S metabolism associated" evidence="2">
    <location>
        <begin position="24"/>
        <end position="142"/>
    </location>
</feature>
<accession>A0A0B8NUW9</accession>
<keyword evidence="4" id="KW-1185">Reference proteome</keyword>
<dbReference type="PANTHER" id="PTHR43597:SF5">
    <property type="entry name" value="SUFE-LIKE PROTEIN 2, CHLOROPLASTIC"/>
    <property type="match status" value="1"/>
</dbReference>